<keyword evidence="4" id="KW-0808">Transferase</keyword>
<protein>
    <recommendedName>
        <fullName evidence="9">Glycosyltransferase RgtA/B/C/D-like domain-containing protein</fullName>
    </recommendedName>
</protein>
<accession>A0AAJ1T3I8</accession>
<dbReference type="InterPro" id="IPR038731">
    <property type="entry name" value="RgtA/B/C-like"/>
</dbReference>
<keyword evidence="3" id="KW-0328">Glycosyltransferase</keyword>
<reference evidence="10" key="1">
    <citation type="submission" date="2023-07" db="EMBL/GenBank/DDBJ databases">
        <title>Genomic Encyclopedia of Type Strains, Phase IV (KMG-IV): sequencing the most valuable type-strain genomes for metagenomic binning, comparative biology and taxonomic classification.</title>
        <authorList>
            <person name="Goeker M."/>
        </authorList>
    </citation>
    <scope>NUCLEOTIDE SEQUENCE</scope>
    <source>
        <strain evidence="10">DSM 23947</strain>
    </source>
</reference>
<feature type="transmembrane region" description="Helical" evidence="8">
    <location>
        <begin position="88"/>
        <end position="108"/>
    </location>
</feature>
<dbReference type="AlphaFoldDB" id="A0AAJ1T3I8"/>
<gene>
    <name evidence="10" type="ORF">J2S13_001659</name>
</gene>
<feature type="transmembrane region" description="Helical" evidence="8">
    <location>
        <begin position="327"/>
        <end position="343"/>
    </location>
</feature>
<keyword evidence="5 8" id="KW-0812">Transmembrane</keyword>
<comment type="subcellular location">
    <subcellularLocation>
        <location evidence="1">Cell membrane</location>
        <topology evidence="1">Multi-pass membrane protein</topology>
    </subcellularLocation>
</comment>
<dbReference type="InterPro" id="IPR050297">
    <property type="entry name" value="LipidA_mod_glycosyltrf_83"/>
</dbReference>
<feature type="transmembrane region" description="Helical" evidence="8">
    <location>
        <begin position="5"/>
        <end position="24"/>
    </location>
</feature>
<dbReference type="Pfam" id="PF13231">
    <property type="entry name" value="PMT_2"/>
    <property type="match status" value="1"/>
</dbReference>
<dbReference type="PANTHER" id="PTHR33908:SF11">
    <property type="entry name" value="MEMBRANE PROTEIN"/>
    <property type="match status" value="1"/>
</dbReference>
<feature type="transmembrane region" description="Helical" evidence="8">
    <location>
        <begin position="207"/>
        <end position="226"/>
    </location>
</feature>
<dbReference type="Proteomes" id="UP001237207">
    <property type="component" value="Unassembled WGS sequence"/>
</dbReference>
<evidence type="ECO:0000256" key="3">
    <source>
        <dbReference type="ARBA" id="ARBA00022676"/>
    </source>
</evidence>
<evidence type="ECO:0000256" key="6">
    <source>
        <dbReference type="ARBA" id="ARBA00022989"/>
    </source>
</evidence>
<comment type="caution">
    <text evidence="10">The sequence shown here is derived from an EMBL/GenBank/DDBJ whole genome shotgun (WGS) entry which is preliminary data.</text>
</comment>
<feature type="transmembrane region" description="Helical" evidence="8">
    <location>
        <begin position="168"/>
        <end position="201"/>
    </location>
</feature>
<evidence type="ECO:0000256" key="5">
    <source>
        <dbReference type="ARBA" id="ARBA00022692"/>
    </source>
</evidence>
<evidence type="ECO:0000259" key="9">
    <source>
        <dbReference type="Pfam" id="PF13231"/>
    </source>
</evidence>
<organism evidence="10 11">
    <name type="scientific">Oikeobacillus pervagus</name>
    <dbReference type="NCBI Taxonomy" id="1325931"/>
    <lineage>
        <taxon>Bacteria</taxon>
        <taxon>Bacillati</taxon>
        <taxon>Bacillota</taxon>
        <taxon>Bacilli</taxon>
        <taxon>Bacillales</taxon>
        <taxon>Bacillaceae</taxon>
        <taxon>Oikeobacillus</taxon>
    </lineage>
</organism>
<sequence>MKKKYLPIILIMLLSFGLHLFFLVEHPGFFDKYGSRDAGEYDKMAQRLVYDGYYGYNADQPNAYVTPSHPIYLAGNILLADFLHIDHLFLVKISNMILNMLALFALYLTAKMLFKNEWMACLTALLYGTYLAPLHFFRSLLTESPAINFFIFSIFCYVLAVKKNQWRYHVLFGIIASITLMFRPTPAPILLLVWLILIFQFGWKKAIQIGFIWCVGPLIVMLPWVIRNYIQFQHAFLFSSHSGNPLLGGTNPFFLEDFDGILARLNELGITDKEYAIRRIKNGFTENFPLWFSWFTVGKFAVMFHQAEPIGNYYNFFSPMVKKLINFQHLLIVVGAFAFGFIYHKNRSILVLLIIILIYIGLSNLFIPVGRYGAFIIPVMCLVVSYGIVTSVEMLVGKLRFKRA</sequence>
<evidence type="ECO:0000256" key="7">
    <source>
        <dbReference type="ARBA" id="ARBA00023136"/>
    </source>
</evidence>
<feature type="transmembrane region" description="Helical" evidence="8">
    <location>
        <begin position="375"/>
        <end position="396"/>
    </location>
</feature>
<evidence type="ECO:0000313" key="11">
    <source>
        <dbReference type="Proteomes" id="UP001237207"/>
    </source>
</evidence>
<feature type="transmembrane region" description="Helical" evidence="8">
    <location>
        <begin position="288"/>
        <end position="307"/>
    </location>
</feature>
<evidence type="ECO:0000256" key="2">
    <source>
        <dbReference type="ARBA" id="ARBA00022475"/>
    </source>
</evidence>
<feature type="transmembrane region" description="Helical" evidence="8">
    <location>
        <begin position="350"/>
        <end position="369"/>
    </location>
</feature>
<name>A0AAJ1T3I8_9BACI</name>
<keyword evidence="11" id="KW-1185">Reference proteome</keyword>
<evidence type="ECO:0000313" key="10">
    <source>
        <dbReference type="EMBL" id="MDQ0215259.1"/>
    </source>
</evidence>
<dbReference type="GO" id="GO:0009103">
    <property type="term" value="P:lipopolysaccharide biosynthetic process"/>
    <property type="evidence" value="ECO:0007669"/>
    <property type="project" value="UniProtKB-ARBA"/>
</dbReference>
<proteinExistence type="predicted"/>
<feature type="domain" description="Glycosyltransferase RgtA/B/C/D-like" evidence="9">
    <location>
        <begin position="86"/>
        <end position="224"/>
    </location>
</feature>
<evidence type="ECO:0000256" key="4">
    <source>
        <dbReference type="ARBA" id="ARBA00022679"/>
    </source>
</evidence>
<dbReference type="EMBL" id="JAUSUC010000017">
    <property type="protein sequence ID" value="MDQ0215259.1"/>
    <property type="molecule type" value="Genomic_DNA"/>
</dbReference>
<feature type="transmembrane region" description="Helical" evidence="8">
    <location>
        <begin position="120"/>
        <end position="138"/>
    </location>
</feature>
<evidence type="ECO:0000256" key="1">
    <source>
        <dbReference type="ARBA" id="ARBA00004651"/>
    </source>
</evidence>
<keyword evidence="6 8" id="KW-1133">Transmembrane helix</keyword>
<keyword evidence="2" id="KW-1003">Cell membrane</keyword>
<evidence type="ECO:0000256" key="8">
    <source>
        <dbReference type="SAM" id="Phobius"/>
    </source>
</evidence>
<dbReference type="PANTHER" id="PTHR33908">
    <property type="entry name" value="MANNOSYLTRANSFERASE YKCB-RELATED"/>
    <property type="match status" value="1"/>
</dbReference>
<keyword evidence="7 8" id="KW-0472">Membrane</keyword>
<dbReference type="GO" id="GO:0016763">
    <property type="term" value="F:pentosyltransferase activity"/>
    <property type="evidence" value="ECO:0007669"/>
    <property type="project" value="TreeGrafter"/>
</dbReference>
<dbReference type="GO" id="GO:0005886">
    <property type="term" value="C:plasma membrane"/>
    <property type="evidence" value="ECO:0007669"/>
    <property type="project" value="UniProtKB-SubCell"/>
</dbReference>
<feature type="transmembrane region" description="Helical" evidence="8">
    <location>
        <begin position="144"/>
        <end position="161"/>
    </location>
</feature>